<dbReference type="RefSeq" id="WP_068660100.1">
    <property type="nucleotide sequence ID" value="NZ_CP017770.1"/>
</dbReference>
<organism evidence="2 3">
    <name type="scientific">Paenibacillus crassostreae</name>
    <dbReference type="NCBI Taxonomy" id="1763538"/>
    <lineage>
        <taxon>Bacteria</taxon>
        <taxon>Bacillati</taxon>
        <taxon>Bacillota</taxon>
        <taxon>Bacilli</taxon>
        <taxon>Bacillales</taxon>
        <taxon>Paenibacillaceae</taxon>
        <taxon>Paenibacillus</taxon>
    </lineage>
</organism>
<dbReference type="Pfam" id="PF07978">
    <property type="entry name" value="NIPSNAP"/>
    <property type="match status" value="1"/>
</dbReference>
<accession>A0A167BWF3</accession>
<reference evidence="2 3" key="1">
    <citation type="submission" date="2016-02" db="EMBL/GenBank/DDBJ databases">
        <title>Paenibacillus sp. LPB0068, isolated from Crassostrea gigas.</title>
        <authorList>
            <person name="Shin S.-K."/>
            <person name="Yi H."/>
        </authorList>
    </citation>
    <scope>NUCLEOTIDE SEQUENCE [LARGE SCALE GENOMIC DNA]</scope>
    <source>
        <strain evidence="2 3">LPB0068</strain>
    </source>
</reference>
<dbReference type="STRING" id="1763538.LPB68_10205"/>
<dbReference type="EMBL" id="LSFN01000035">
    <property type="protein sequence ID" value="OAB72520.1"/>
    <property type="molecule type" value="Genomic_DNA"/>
</dbReference>
<protein>
    <recommendedName>
        <fullName evidence="1">NIPSNAP domain-containing protein</fullName>
    </recommendedName>
</protein>
<dbReference type="AlphaFoldDB" id="A0A167BWF3"/>
<gene>
    <name evidence="2" type="ORF">PNBC_16650</name>
</gene>
<dbReference type="KEGG" id="pcx:LPB68_10205"/>
<dbReference type="SUPFAM" id="SSF54909">
    <property type="entry name" value="Dimeric alpha+beta barrel"/>
    <property type="match status" value="1"/>
</dbReference>
<dbReference type="Gene3D" id="3.30.70.100">
    <property type="match status" value="1"/>
</dbReference>
<evidence type="ECO:0000259" key="1">
    <source>
        <dbReference type="Pfam" id="PF07978"/>
    </source>
</evidence>
<feature type="domain" description="NIPSNAP" evidence="1">
    <location>
        <begin position="6"/>
        <end position="91"/>
    </location>
</feature>
<dbReference type="InterPro" id="IPR012577">
    <property type="entry name" value="NIPSNAP"/>
</dbReference>
<evidence type="ECO:0000313" key="2">
    <source>
        <dbReference type="EMBL" id="OAB72520.1"/>
    </source>
</evidence>
<comment type="caution">
    <text evidence="2">The sequence shown here is derived from an EMBL/GenBank/DDBJ whole genome shotgun (WGS) entry which is preliminary data.</text>
</comment>
<proteinExistence type="predicted"/>
<name>A0A167BWF3_9BACL</name>
<dbReference type="Proteomes" id="UP000077134">
    <property type="component" value="Unassembled WGS sequence"/>
</dbReference>
<dbReference type="InterPro" id="IPR011008">
    <property type="entry name" value="Dimeric_a/b-barrel"/>
</dbReference>
<sequence>MIYRRKTYIVESTFVEEFNQLFNEILLPSQLKYGARLIGRWLIDKDENNTEVFAMWEYDSYEDYERIESQIKSDKEHVMKVQKRFDQIGRERLKQVLKEDIKQEFVKSTVTREKTILN</sequence>
<dbReference type="OrthoDB" id="9816289at2"/>
<evidence type="ECO:0000313" key="3">
    <source>
        <dbReference type="Proteomes" id="UP000077134"/>
    </source>
</evidence>
<keyword evidence="3" id="KW-1185">Reference proteome</keyword>